<organism evidence="3 4">
    <name type="scientific">Sandaracinobacteroides saxicola</name>
    <dbReference type="NCBI Taxonomy" id="2759707"/>
    <lineage>
        <taxon>Bacteria</taxon>
        <taxon>Pseudomonadati</taxon>
        <taxon>Pseudomonadota</taxon>
        <taxon>Alphaproteobacteria</taxon>
        <taxon>Sphingomonadales</taxon>
        <taxon>Sphingosinicellaceae</taxon>
        <taxon>Sandaracinobacteroides</taxon>
    </lineage>
</organism>
<dbReference type="InterPro" id="IPR029044">
    <property type="entry name" value="Nucleotide-diphossugar_trans"/>
</dbReference>
<dbReference type="GO" id="GO:0016779">
    <property type="term" value="F:nucleotidyltransferase activity"/>
    <property type="evidence" value="ECO:0007669"/>
    <property type="project" value="UniProtKB-ARBA"/>
</dbReference>
<dbReference type="SUPFAM" id="SSF53448">
    <property type="entry name" value="Nucleotide-diphospho-sugar transferases"/>
    <property type="match status" value="1"/>
</dbReference>
<gene>
    <name evidence="3" type="ORF">H3309_01090</name>
</gene>
<protein>
    <submittedName>
        <fullName evidence="3">NTP transferase domain-containing protein</fullName>
    </submittedName>
</protein>
<dbReference type="KEGG" id="sand:H3309_01090"/>
<dbReference type="InterPro" id="IPR025877">
    <property type="entry name" value="MobA-like_NTP_Trfase"/>
</dbReference>
<sequence length="251" mass="25700">MTGGTAVLLAGARPGVDPLARAAGVRLKAMIPVAGVPMVRRVALTLHQAGFGRILLLAQSPDEVMPLLAGVPGMVPRASGAGIAASIASLLDEEAVAMPLLVTTADHALLTPAMVMDFRRSAAGADAAAGVVAEATVTAAFPGTRRTWLRFAEGGYSGANLFWLGSRAALPAVRLWAGVEQDRKRGFALLWQLGPALALGAALRLLTLEGAVRRLGARLGLTLRAVVLDHAGAAVDVDSVADLALAEARLS</sequence>
<keyword evidence="1" id="KW-0460">Magnesium</keyword>
<dbReference type="EMBL" id="CP059851">
    <property type="protein sequence ID" value="QMW23140.1"/>
    <property type="molecule type" value="Genomic_DNA"/>
</dbReference>
<name>A0A7G5IIE8_9SPHN</name>
<evidence type="ECO:0000256" key="1">
    <source>
        <dbReference type="ARBA" id="ARBA00022842"/>
    </source>
</evidence>
<accession>A0A7G5IIE8</accession>
<reference evidence="3 4" key="1">
    <citation type="submission" date="2020-07" db="EMBL/GenBank/DDBJ databases">
        <title>Complete genome sequence for Sandaracinobacter sp. M6.</title>
        <authorList>
            <person name="Tang Y."/>
            <person name="Liu Q."/>
            <person name="Guo Z."/>
            <person name="Lei P."/>
            <person name="Huang B."/>
        </authorList>
    </citation>
    <scope>NUCLEOTIDE SEQUENCE [LARGE SCALE GENOMIC DNA]</scope>
    <source>
        <strain evidence="3 4">M6</strain>
    </source>
</reference>
<evidence type="ECO:0000313" key="4">
    <source>
        <dbReference type="Proteomes" id="UP000515292"/>
    </source>
</evidence>
<keyword evidence="3" id="KW-0808">Transferase</keyword>
<proteinExistence type="predicted"/>
<dbReference type="AlphaFoldDB" id="A0A7G5IIE8"/>
<feature type="domain" description="MobA-like NTP transferase" evidence="2">
    <location>
        <begin position="27"/>
        <end position="158"/>
    </location>
</feature>
<keyword evidence="4" id="KW-1185">Reference proteome</keyword>
<dbReference type="Pfam" id="PF12804">
    <property type="entry name" value="NTP_transf_3"/>
    <property type="match status" value="1"/>
</dbReference>
<evidence type="ECO:0000313" key="3">
    <source>
        <dbReference type="EMBL" id="QMW23140.1"/>
    </source>
</evidence>
<dbReference type="Gene3D" id="3.90.550.10">
    <property type="entry name" value="Spore Coat Polysaccharide Biosynthesis Protein SpsA, Chain A"/>
    <property type="match status" value="1"/>
</dbReference>
<evidence type="ECO:0000259" key="2">
    <source>
        <dbReference type="Pfam" id="PF12804"/>
    </source>
</evidence>
<dbReference type="Proteomes" id="UP000515292">
    <property type="component" value="Chromosome"/>
</dbReference>
<dbReference type="RefSeq" id="WP_182296721.1">
    <property type="nucleotide sequence ID" value="NZ_CP059851.1"/>
</dbReference>